<evidence type="ECO:0000256" key="1">
    <source>
        <dbReference type="SAM" id="MobiDB-lite"/>
    </source>
</evidence>
<proteinExistence type="predicted"/>
<reference evidence="2" key="1">
    <citation type="journal article" date="2021" name="Genome Biol. Evol.">
        <title>A High-Quality Reference Genome for a Parasitic Bivalve with Doubly Uniparental Inheritance (Bivalvia: Unionida).</title>
        <authorList>
            <person name="Smith C.H."/>
        </authorList>
    </citation>
    <scope>NUCLEOTIDE SEQUENCE</scope>
    <source>
        <strain evidence="2">CHS0354</strain>
    </source>
</reference>
<name>A0AAE0W3V1_9BIVA</name>
<organism evidence="2 3">
    <name type="scientific">Potamilus streckersoni</name>
    <dbReference type="NCBI Taxonomy" id="2493646"/>
    <lineage>
        <taxon>Eukaryota</taxon>
        <taxon>Metazoa</taxon>
        <taxon>Spiralia</taxon>
        <taxon>Lophotrochozoa</taxon>
        <taxon>Mollusca</taxon>
        <taxon>Bivalvia</taxon>
        <taxon>Autobranchia</taxon>
        <taxon>Heteroconchia</taxon>
        <taxon>Palaeoheterodonta</taxon>
        <taxon>Unionida</taxon>
        <taxon>Unionoidea</taxon>
        <taxon>Unionidae</taxon>
        <taxon>Ambleminae</taxon>
        <taxon>Lampsilini</taxon>
        <taxon>Potamilus</taxon>
    </lineage>
</organism>
<reference evidence="2" key="3">
    <citation type="submission" date="2023-05" db="EMBL/GenBank/DDBJ databases">
        <authorList>
            <person name="Smith C.H."/>
        </authorList>
    </citation>
    <scope>NUCLEOTIDE SEQUENCE</scope>
    <source>
        <strain evidence="2">CHS0354</strain>
        <tissue evidence="2">Mantle</tissue>
    </source>
</reference>
<sequence length="151" mass="16978">ESDRQNSNEHLSMSSSAACESLSVFKPTTFEEAPIPTFVIATPISPIRTPRRGLTIAGEAERRRVTVTCQAEVEPQVRIRRETSGRMGRTLAGTTMRPRVWSSPTRRSKLRENIPRRSRDIRFLVTLTAKAYDSLEKRQRRSSSPALGLPA</sequence>
<feature type="non-terminal residue" evidence="2">
    <location>
        <position position="151"/>
    </location>
</feature>
<comment type="caution">
    <text evidence="2">The sequence shown here is derived from an EMBL/GenBank/DDBJ whole genome shotgun (WGS) entry which is preliminary data.</text>
</comment>
<accession>A0AAE0W3V1</accession>
<evidence type="ECO:0000313" key="3">
    <source>
        <dbReference type="Proteomes" id="UP001195483"/>
    </source>
</evidence>
<dbReference type="AlphaFoldDB" id="A0AAE0W3V1"/>
<protein>
    <submittedName>
        <fullName evidence="2">Uncharacterized protein</fullName>
    </submittedName>
</protein>
<gene>
    <name evidence="2" type="ORF">CHS0354_035186</name>
</gene>
<feature type="region of interest" description="Disordered" evidence="1">
    <location>
        <begin position="81"/>
        <end position="107"/>
    </location>
</feature>
<evidence type="ECO:0000313" key="2">
    <source>
        <dbReference type="EMBL" id="KAK3600089.1"/>
    </source>
</evidence>
<reference evidence="2" key="2">
    <citation type="journal article" date="2021" name="Genome Biol. Evol.">
        <title>Developing a high-quality reference genome for a parasitic bivalve with doubly uniparental inheritance (Bivalvia: Unionida).</title>
        <authorList>
            <person name="Smith C.H."/>
        </authorList>
    </citation>
    <scope>NUCLEOTIDE SEQUENCE</scope>
    <source>
        <strain evidence="2">CHS0354</strain>
        <tissue evidence="2">Mantle</tissue>
    </source>
</reference>
<dbReference type="EMBL" id="JAEAOA010002068">
    <property type="protein sequence ID" value="KAK3600089.1"/>
    <property type="molecule type" value="Genomic_DNA"/>
</dbReference>
<dbReference type="Proteomes" id="UP001195483">
    <property type="component" value="Unassembled WGS sequence"/>
</dbReference>
<keyword evidence="3" id="KW-1185">Reference proteome</keyword>